<dbReference type="eggNOG" id="COG4307">
    <property type="taxonomic scope" value="Bacteria"/>
</dbReference>
<proteinExistence type="predicted"/>
<reference evidence="2 3" key="1">
    <citation type="journal article" date="2013" name="Genome Biol.">
        <title>Genomic analysis reveals key aspects of prokaryotic symbiosis in the phototrophic consortium "Chlorochromatium aggregatum".</title>
        <authorList>
            <person name="Liu Z."/>
            <person name="Muller J."/>
            <person name="Li T."/>
            <person name="Alvey R.M."/>
            <person name="Vogl K."/>
            <person name="Frigaard N.U."/>
            <person name="Rockwell N.C."/>
            <person name="Boyd E.S."/>
            <person name="Tomsho L.P."/>
            <person name="Schuster S.C."/>
            <person name="Henke P."/>
            <person name="Rohde M."/>
            <person name="Overmann J."/>
            <person name="Bryant D.A."/>
        </authorList>
    </citation>
    <scope>NUCLEOTIDE SEQUENCE [LARGE SCALE GENOMIC DNA]</scope>
    <source>
        <strain evidence="2">CR</strain>
    </source>
</reference>
<dbReference type="PIRSF" id="PIRSF012641">
    <property type="entry name" value="UCP012641"/>
    <property type="match status" value="1"/>
</dbReference>
<dbReference type="EMBL" id="CP004885">
    <property type="protein sequence ID" value="AGX88024.1"/>
    <property type="molecule type" value="Genomic_DNA"/>
</dbReference>
<evidence type="ECO:0000313" key="3">
    <source>
        <dbReference type="Proteomes" id="UP000017184"/>
    </source>
</evidence>
<dbReference type="OrthoDB" id="256753at2"/>
<dbReference type="Gene3D" id="3.40.390.70">
    <property type="match status" value="1"/>
</dbReference>
<dbReference type="STRING" id="946483.Cenrod_1948"/>
<keyword evidence="3" id="KW-1185">Reference proteome</keyword>
<dbReference type="HOGENOM" id="CLU_048114_0_0_4"/>
<gene>
    <name evidence="2" type="ORF">Cenrod_1948</name>
</gene>
<sequence length="355" mass="41242">MKRFHCDCGNEIFFENRFCNVCNNSLGFVPKQQLFINPFTQTGYRFCSNYESLQCNWLIHESDSNPQCIACRLTRIVPNLNKENNWRRWEKLEVTKRRAFYTLLRLHLAIPDRILLPQQPKNGQSQNGQSHNAQSTSQLHSESLSLLFDFLEDQRSNPDSALDFVYTGHANGVVTINVAEADDSYRIATQQCMHEPYRTLLGHFRHELGHYYWSVVVKQDATLHAFRELFGDERADYAKTMQQFYTLGASGDWQNRYISAYASSHPLEDWAETWAHYLHISDTLETACSFGLLPSDEIMGTFHRWLSAWMRFSVTFNALNRSMGMDDPYPFVIGDMVKRKLQFINCLVKGEPLAC</sequence>
<dbReference type="Proteomes" id="UP000017184">
    <property type="component" value="Chromosome"/>
</dbReference>
<dbReference type="InterPro" id="IPR011201">
    <property type="entry name" value="Zinc-ribbon_6_bact"/>
</dbReference>
<accession>U5NCX9</accession>
<dbReference type="Pfam" id="PF15887">
    <property type="entry name" value="Peptidase_Mx"/>
    <property type="match status" value="1"/>
</dbReference>
<dbReference type="PATRIC" id="fig|946483.4.peg.1962"/>
<dbReference type="KEGG" id="cbx:Cenrod_1948"/>
<feature type="domain" description="Zinc-ribbon" evidence="1">
    <location>
        <begin position="4"/>
        <end position="81"/>
    </location>
</feature>
<dbReference type="InterPro" id="IPR031321">
    <property type="entry name" value="UCP012641"/>
</dbReference>
<name>U5NCX9_9BURK</name>
<evidence type="ECO:0000259" key="1">
    <source>
        <dbReference type="Pfam" id="PF10005"/>
    </source>
</evidence>
<dbReference type="RefSeq" id="WP_022774747.1">
    <property type="nucleotide sequence ID" value="NC_022576.1"/>
</dbReference>
<organism evidence="2 3">
    <name type="scientific">Candidatus Symbiobacter mobilis CR</name>
    <dbReference type="NCBI Taxonomy" id="946483"/>
    <lineage>
        <taxon>Bacteria</taxon>
        <taxon>Pseudomonadati</taxon>
        <taxon>Pseudomonadota</taxon>
        <taxon>Betaproteobacteria</taxon>
        <taxon>Burkholderiales</taxon>
        <taxon>Comamonadaceae</taxon>
    </lineage>
</organism>
<dbReference type="AlphaFoldDB" id="U5NCX9"/>
<evidence type="ECO:0000313" key="2">
    <source>
        <dbReference type="EMBL" id="AGX88024.1"/>
    </source>
</evidence>
<protein>
    <recommendedName>
        <fullName evidence="1">Zinc-ribbon domain-containing protein</fullName>
    </recommendedName>
</protein>
<dbReference type="Pfam" id="PF10005">
    <property type="entry name" value="Zn_ribbon_DZR_6"/>
    <property type="match status" value="1"/>
</dbReference>